<gene>
    <name evidence="2" type="ORF">J7T54_001121</name>
</gene>
<dbReference type="EMBL" id="JAGIXG020000028">
    <property type="protein sequence ID" value="KAI6780813.1"/>
    <property type="molecule type" value="Genomic_DNA"/>
</dbReference>
<dbReference type="Proteomes" id="UP001055219">
    <property type="component" value="Unassembled WGS sequence"/>
</dbReference>
<evidence type="ECO:0000313" key="2">
    <source>
        <dbReference type="EMBL" id="KAI6780813.1"/>
    </source>
</evidence>
<evidence type="ECO:0000256" key="1">
    <source>
        <dbReference type="SAM" id="MobiDB-lite"/>
    </source>
</evidence>
<reference evidence="2" key="1">
    <citation type="journal article" date="2021" name="J Fungi (Basel)">
        <title>Genomic and Metabolomic Analyses of the Marine Fungus Emericellopsis cladophorae: Insights into Saltwater Adaptability Mechanisms and Its Biosynthetic Potential.</title>
        <authorList>
            <person name="Goncalves M.F.M."/>
            <person name="Hilario S."/>
            <person name="Van de Peer Y."/>
            <person name="Esteves A.C."/>
            <person name="Alves A."/>
        </authorList>
    </citation>
    <scope>NUCLEOTIDE SEQUENCE</scope>
    <source>
        <strain evidence="2">MUM 19.33</strain>
    </source>
</reference>
<proteinExistence type="predicted"/>
<dbReference type="GeneID" id="75827640"/>
<feature type="compositionally biased region" description="Basic residues" evidence="1">
    <location>
        <begin position="86"/>
        <end position="96"/>
    </location>
</feature>
<evidence type="ECO:0000313" key="3">
    <source>
        <dbReference type="Proteomes" id="UP001055219"/>
    </source>
</evidence>
<dbReference type="OrthoDB" id="10437200at2759"/>
<comment type="caution">
    <text evidence="2">The sequence shown here is derived from an EMBL/GenBank/DDBJ whole genome shotgun (WGS) entry which is preliminary data.</text>
</comment>
<dbReference type="RefSeq" id="XP_051361669.1">
    <property type="nucleotide sequence ID" value="XM_051507178.1"/>
</dbReference>
<feature type="region of interest" description="Disordered" evidence="1">
    <location>
        <begin position="233"/>
        <end position="277"/>
    </location>
</feature>
<accession>A0A9P9Y0D2</accession>
<reference evidence="2" key="2">
    <citation type="submission" date="2022-07" db="EMBL/GenBank/DDBJ databases">
        <authorList>
            <person name="Goncalves M.F.M."/>
            <person name="Hilario S."/>
            <person name="Van De Peer Y."/>
            <person name="Esteves A.C."/>
            <person name="Alves A."/>
        </authorList>
    </citation>
    <scope>NUCLEOTIDE SEQUENCE</scope>
    <source>
        <strain evidence="2">MUM 19.33</strain>
    </source>
</reference>
<name>A0A9P9Y0D2_9HYPO</name>
<sequence>MFYAQPPPARVPLSLILRSNGSPLRSTRLASDPRYHEPAPTVPIHDGPPKQDNNMDMPPWLHPQSGMWFERLSLDRGRTVNLVPTAKKRKRGAHGHSKSEPTGAQTSSKRKTKIDGLLSTEGVPDDFRWSHFGPDEMQQAMLLDQVLHKPDDEGSQQPSTLDLELASWNMNMAFAVCDLTLGASSCPPSSLGGDGLTDHPLPELHDSSSTMPGMASGPVSVFGIDGKSYSPGVGMTFDKVPPAPGIRPLQGGPLDNMPHGDNGAQPAIEADQSSRKK</sequence>
<feature type="region of interest" description="Disordered" evidence="1">
    <location>
        <begin position="84"/>
        <end position="116"/>
    </location>
</feature>
<feature type="region of interest" description="Disordered" evidence="1">
    <location>
        <begin position="23"/>
        <end position="55"/>
    </location>
</feature>
<keyword evidence="3" id="KW-1185">Reference proteome</keyword>
<protein>
    <submittedName>
        <fullName evidence="2">Uncharacterized protein</fullName>
    </submittedName>
</protein>
<dbReference type="AlphaFoldDB" id="A0A9P9Y0D2"/>
<organism evidence="2 3">
    <name type="scientific">Emericellopsis cladophorae</name>
    <dbReference type="NCBI Taxonomy" id="2686198"/>
    <lineage>
        <taxon>Eukaryota</taxon>
        <taxon>Fungi</taxon>
        <taxon>Dikarya</taxon>
        <taxon>Ascomycota</taxon>
        <taxon>Pezizomycotina</taxon>
        <taxon>Sordariomycetes</taxon>
        <taxon>Hypocreomycetidae</taxon>
        <taxon>Hypocreales</taxon>
        <taxon>Bionectriaceae</taxon>
        <taxon>Emericellopsis</taxon>
    </lineage>
</organism>